<reference evidence="11" key="1">
    <citation type="submission" date="2022-10" db="EMBL/GenBank/DDBJ databases">
        <title>Genome assembly of Pristionchus species.</title>
        <authorList>
            <person name="Yoshida K."/>
            <person name="Sommer R.J."/>
        </authorList>
    </citation>
    <scope>NUCLEOTIDE SEQUENCE [LARGE SCALE GENOMIC DNA]</scope>
    <source>
        <strain evidence="11">RS5460</strain>
    </source>
</reference>
<evidence type="ECO:0000259" key="9">
    <source>
        <dbReference type="PROSITE" id="PS50157"/>
    </source>
</evidence>
<feature type="non-terminal residue" evidence="10">
    <location>
        <position position="1"/>
    </location>
</feature>
<evidence type="ECO:0000256" key="6">
    <source>
        <dbReference type="ARBA" id="ARBA00023242"/>
    </source>
</evidence>
<gene>
    <name evidence="10" type="ORF">PMAYCL1PPCAC_22373</name>
</gene>
<keyword evidence="4 7" id="KW-0863">Zinc-finger</keyword>
<dbReference type="InterPro" id="IPR036236">
    <property type="entry name" value="Znf_C2H2_sf"/>
</dbReference>
<dbReference type="InterPro" id="IPR013087">
    <property type="entry name" value="Znf_C2H2_type"/>
</dbReference>
<evidence type="ECO:0000256" key="3">
    <source>
        <dbReference type="ARBA" id="ARBA00022737"/>
    </source>
</evidence>
<evidence type="ECO:0000313" key="11">
    <source>
        <dbReference type="Proteomes" id="UP001328107"/>
    </source>
</evidence>
<dbReference type="SMART" id="SM00355">
    <property type="entry name" value="ZnF_C2H2"/>
    <property type="match status" value="3"/>
</dbReference>
<dbReference type="PANTHER" id="PTHR24394">
    <property type="entry name" value="ZINC FINGER PROTEIN"/>
    <property type="match status" value="1"/>
</dbReference>
<dbReference type="Proteomes" id="UP001328107">
    <property type="component" value="Unassembled WGS sequence"/>
</dbReference>
<keyword evidence="5" id="KW-0862">Zinc</keyword>
<evidence type="ECO:0000313" key="10">
    <source>
        <dbReference type="EMBL" id="GMR52178.1"/>
    </source>
</evidence>
<dbReference type="Pfam" id="PF00096">
    <property type="entry name" value="zf-C2H2"/>
    <property type="match status" value="2"/>
</dbReference>
<evidence type="ECO:0000256" key="4">
    <source>
        <dbReference type="ARBA" id="ARBA00022771"/>
    </source>
</evidence>
<feature type="compositionally biased region" description="Polar residues" evidence="8">
    <location>
        <begin position="76"/>
        <end position="87"/>
    </location>
</feature>
<sequence>KCDKKLRSKEGLKSHMRIHSNEKHFPCPRCRILFRTADNRLSHIRLLHKKQPYACLTCGKTFDAKAWLTDHLINNPGHTAQDQSSDLNAEKRAND</sequence>
<dbReference type="PANTHER" id="PTHR24394:SF44">
    <property type="entry name" value="ZINC FINGER PROTEIN 271-LIKE"/>
    <property type="match status" value="1"/>
</dbReference>
<organism evidence="10 11">
    <name type="scientific">Pristionchus mayeri</name>
    <dbReference type="NCBI Taxonomy" id="1317129"/>
    <lineage>
        <taxon>Eukaryota</taxon>
        <taxon>Metazoa</taxon>
        <taxon>Ecdysozoa</taxon>
        <taxon>Nematoda</taxon>
        <taxon>Chromadorea</taxon>
        <taxon>Rhabditida</taxon>
        <taxon>Rhabditina</taxon>
        <taxon>Diplogasteromorpha</taxon>
        <taxon>Diplogasteroidea</taxon>
        <taxon>Neodiplogasteridae</taxon>
        <taxon>Pristionchus</taxon>
    </lineage>
</organism>
<keyword evidence="11" id="KW-1185">Reference proteome</keyword>
<protein>
    <recommendedName>
        <fullName evidence="9">C2H2-type domain-containing protein</fullName>
    </recommendedName>
</protein>
<keyword evidence="6" id="KW-0539">Nucleus</keyword>
<feature type="region of interest" description="Disordered" evidence="8">
    <location>
        <begin position="74"/>
        <end position="95"/>
    </location>
</feature>
<dbReference type="EMBL" id="BTRK01000005">
    <property type="protein sequence ID" value="GMR52178.1"/>
    <property type="molecule type" value="Genomic_DNA"/>
</dbReference>
<dbReference type="SUPFAM" id="SSF57667">
    <property type="entry name" value="beta-beta-alpha zinc fingers"/>
    <property type="match status" value="2"/>
</dbReference>
<accession>A0AAN5CWN0</accession>
<name>A0AAN5CWN0_9BILA</name>
<keyword evidence="2" id="KW-0479">Metal-binding</keyword>
<keyword evidence="3" id="KW-0677">Repeat</keyword>
<dbReference type="GO" id="GO:0000981">
    <property type="term" value="F:DNA-binding transcription factor activity, RNA polymerase II-specific"/>
    <property type="evidence" value="ECO:0007669"/>
    <property type="project" value="TreeGrafter"/>
</dbReference>
<dbReference type="AlphaFoldDB" id="A0AAN5CWN0"/>
<dbReference type="PROSITE" id="PS50157">
    <property type="entry name" value="ZINC_FINGER_C2H2_2"/>
    <property type="match status" value="2"/>
</dbReference>
<dbReference type="Gene3D" id="3.30.160.60">
    <property type="entry name" value="Classic Zinc Finger"/>
    <property type="match status" value="2"/>
</dbReference>
<feature type="domain" description="C2H2-type" evidence="9">
    <location>
        <begin position="53"/>
        <end position="83"/>
    </location>
</feature>
<evidence type="ECO:0000256" key="8">
    <source>
        <dbReference type="SAM" id="MobiDB-lite"/>
    </source>
</evidence>
<comment type="subcellular location">
    <subcellularLocation>
        <location evidence="1">Nucleus</location>
    </subcellularLocation>
</comment>
<dbReference type="GO" id="GO:0008270">
    <property type="term" value="F:zinc ion binding"/>
    <property type="evidence" value="ECO:0007669"/>
    <property type="project" value="UniProtKB-KW"/>
</dbReference>
<evidence type="ECO:0000256" key="2">
    <source>
        <dbReference type="ARBA" id="ARBA00022723"/>
    </source>
</evidence>
<proteinExistence type="predicted"/>
<dbReference type="GO" id="GO:0005634">
    <property type="term" value="C:nucleus"/>
    <property type="evidence" value="ECO:0007669"/>
    <property type="project" value="UniProtKB-SubCell"/>
</dbReference>
<evidence type="ECO:0000256" key="1">
    <source>
        <dbReference type="ARBA" id="ARBA00004123"/>
    </source>
</evidence>
<evidence type="ECO:0000256" key="7">
    <source>
        <dbReference type="PROSITE-ProRule" id="PRU00042"/>
    </source>
</evidence>
<evidence type="ECO:0000256" key="5">
    <source>
        <dbReference type="ARBA" id="ARBA00022833"/>
    </source>
</evidence>
<feature type="domain" description="C2H2-type" evidence="9">
    <location>
        <begin position="1"/>
        <end position="24"/>
    </location>
</feature>
<comment type="caution">
    <text evidence="10">The sequence shown here is derived from an EMBL/GenBank/DDBJ whole genome shotgun (WGS) entry which is preliminary data.</text>
</comment>